<name>A0ABW7APX4_9ACTN</name>
<sequence length="158" mass="17363">MKAASAFTGASRKLNRSQPAISRRIRELEQSLGAVLFERTGRRVLLTGQGAPAARRLPDLRVLQDERWLGFPPERGQPDSFGHLLERQLPACGLVDPSITHIDSLTAQKRLVQAGLGVALMPTTGQLCIRHFVSRAGCSNRTQLEHDHPQSGDAARLR</sequence>
<dbReference type="PANTHER" id="PTHR30126:SF39">
    <property type="entry name" value="HTH-TYPE TRANSCRIPTIONAL REGULATOR CYSL"/>
    <property type="match status" value="1"/>
</dbReference>
<dbReference type="InterPro" id="IPR036388">
    <property type="entry name" value="WH-like_DNA-bd_sf"/>
</dbReference>
<keyword evidence="3" id="KW-0804">Transcription</keyword>
<keyword evidence="6" id="KW-1185">Reference proteome</keyword>
<protein>
    <submittedName>
        <fullName evidence="5">LysR family transcriptional regulator</fullName>
    </submittedName>
</protein>
<keyword evidence="2" id="KW-0805">Transcription regulation</keyword>
<dbReference type="SUPFAM" id="SSF53850">
    <property type="entry name" value="Periplasmic binding protein-like II"/>
    <property type="match status" value="1"/>
</dbReference>
<reference evidence="5 6" key="1">
    <citation type="submission" date="2024-10" db="EMBL/GenBank/DDBJ databases">
        <authorList>
            <person name="Topkara A.R."/>
            <person name="Saygin H."/>
        </authorList>
    </citation>
    <scope>NUCLEOTIDE SEQUENCE [LARGE SCALE GENOMIC DNA]</scope>
    <source>
        <strain evidence="5 6">M3C6</strain>
    </source>
</reference>
<dbReference type="PROSITE" id="PS50931">
    <property type="entry name" value="HTH_LYSR"/>
    <property type="match status" value="1"/>
</dbReference>
<organism evidence="5 6">
    <name type="scientific">Nonomuraea marmarensis</name>
    <dbReference type="NCBI Taxonomy" id="3351344"/>
    <lineage>
        <taxon>Bacteria</taxon>
        <taxon>Bacillati</taxon>
        <taxon>Actinomycetota</taxon>
        <taxon>Actinomycetes</taxon>
        <taxon>Streptosporangiales</taxon>
        <taxon>Streptosporangiaceae</taxon>
        <taxon>Nonomuraea</taxon>
    </lineage>
</organism>
<evidence type="ECO:0000256" key="3">
    <source>
        <dbReference type="ARBA" id="ARBA00023163"/>
    </source>
</evidence>
<dbReference type="PANTHER" id="PTHR30126">
    <property type="entry name" value="HTH-TYPE TRANSCRIPTIONAL REGULATOR"/>
    <property type="match status" value="1"/>
</dbReference>
<feature type="domain" description="HTH lysR-type" evidence="4">
    <location>
        <begin position="1"/>
        <end position="47"/>
    </location>
</feature>
<evidence type="ECO:0000313" key="5">
    <source>
        <dbReference type="EMBL" id="MFG1709460.1"/>
    </source>
</evidence>
<evidence type="ECO:0000259" key="4">
    <source>
        <dbReference type="PROSITE" id="PS50931"/>
    </source>
</evidence>
<gene>
    <name evidence="5" type="ORF">ACFLIM_40350</name>
</gene>
<dbReference type="PRINTS" id="PR00039">
    <property type="entry name" value="HTHLYSR"/>
</dbReference>
<dbReference type="Proteomes" id="UP001603978">
    <property type="component" value="Unassembled WGS sequence"/>
</dbReference>
<evidence type="ECO:0000313" key="6">
    <source>
        <dbReference type="Proteomes" id="UP001603978"/>
    </source>
</evidence>
<comment type="caution">
    <text evidence="5">The sequence shown here is derived from an EMBL/GenBank/DDBJ whole genome shotgun (WGS) entry which is preliminary data.</text>
</comment>
<dbReference type="Gene3D" id="1.10.10.10">
    <property type="entry name" value="Winged helix-like DNA-binding domain superfamily/Winged helix DNA-binding domain"/>
    <property type="match status" value="1"/>
</dbReference>
<dbReference type="RefSeq" id="WP_393174306.1">
    <property type="nucleotide sequence ID" value="NZ_JBICRM010000036.1"/>
</dbReference>
<dbReference type="SUPFAM" id="SSF46785">
    <property type="entry name" value="Winged helix' DNA-binding domain"/>
    <property type="match status" value="1"/>
</dbReference>
<accession>A0ABW7APX4</accession>
<dbReference type="InterPro" id="IPR000847">
    <property type="entry name" value="LysR_HTH_N"/>
</dbReference>
<comment type="similarity">
    <text evidence="1">Belongs to the LysR transcriptional regulatory family.</text>
</comment>
<dbReference type="Pfam" id="PF00126">
    <property type="entry name" value="HTH_1"/>
    <property type="match status" value="1"/>
</dbReference>
<evidence type="ECO:0000256" key="2">
    <source>
        <dbReference type="ARBA" id="ARBA00023015"/>
    </source>
</evidence>
<dbReference type="InterPro" id="IPR036390">
    <property type="entry name" value="WH_DNA-bd_sf"/>
</dbReference>
<dbReference type="EMBL" id="JBICRM010000036">
    <property type="protein sequence ID" value="MFG1709460.1"/>
    <property type="molecule type" value="Genomic_DNA"/>
</dbReference>
<evidence type="ECO:0000256" key="1">
    <source>
        <dbReference type="ARBA" id="ARBA00009437"/>
    </source>
</evidence>
<proteinExistence type="inferred from homology"/>